<feature type="compositionally biased region" description="Low complexity" evidence="1">
    <location>
        <begin position="354"/>
        <end position="372"/>
    </location>
</feature>
<reference evidence="4 5" key="1">
    <citation type="submission" date="2023-08" db="EMBL/GenBank/DDBJ databases">
        <title>Phytohabitans sansha sp. nov., isolated from marine sediment.</title>
        <authorList>
            <person name="Zhao Y."/>
            <person name="Yi K."/>
        </authorList>
    </citation>
    <scope>NUCLEOTIDE SEQUENCE [LARGE SCALE GENOMIC DNA]</scope>
    <source>
        <strain evidence="4 5">ZYX-F-186</strain>
    </source>
</reference>
<evidence type="ECO:0000259" key="3">
    <source>
        <dbReference type="Pfam" id="PF11790"/>
    </source>
</evidence>
<dbReference type="InterPro" id="IPR017853">
    <property type="entry name" value="GH"/>
</dbReference>
<dbReference type="SUPFAM" id="SSF51445">
    <property type="entry name" value="(Trans)glycosidases"/>
    <property type="match status" value="1"/>
</dbReference>
<feature type="region of interest" description="Disordered" evidence="1">
    <location>
        <begin position="315"/>
        <end position="373"/>
    </location>
</feature>
<dbReference type="Proteomes" id="UP001230908">
    <property type="component" value="Unassembled WGS sequence"/>
</dbReference>
<dbReference type="InterPro" id="IPR053183">
    <property type="entry name" value="ASL1"/>
</dbReference>
<sequence length="614" mass="64886">MSRTGRATPDAALVSAAQQGGAQALDALVAASLPLVYNIVGRALRGHADVDDVVQETLVRVVRHLPDLRDPGAYRPWLVAITIRQVRDWELHRRTTPARPVGVEAMHDVPDPGPDFADLTIARLGLTDQRREVAEATRWLDADDQELIALWWLEEAGELERSDLAGALGLSPNHAGVRIHRMKEQIQTARTVVRALRARPACTALRSVAASWNGKPDSLWRKRLARHVRDCGTCAPTSGDLVPIDRLLAGISMLPVPAALAGKLSGPAALAAKAGAATAKVAAAAGTGSGLAVPVTAAATVVVLVTATLIGVKLNRSPSPEPAANPLPAAVAPAASPTPAPATTRPPATPTPTPKARSTTRAPAAPPAATSPKKGVAVWNFNGVSQALASSTASWYYTWNPRHEGVTTPRGAQFVPMIWGTKDVNDSALAAAKAAGPYLLAFNEPDMGGQADMSVEQALDLWPRLQATGSKLSSPAVAFGGADPGGWLDRFMSGAKSRGYRVDFVALHWYGGDFDTSNAVDQLRRYLRAVYDRYGKPIWLTEFALIDFSGGGARFPSQAQQAAFVTAAAKMLGGLSFLHRYAWFGLPATDKDQSGLFRTGTTPTAVGRAFVAAR</sequence>
<organism evidence="4 5">
    <name type="scientific">Phytohabitans maris</name>
    <dbReference type="NCBI Taxonomy" id="3071409"/>
    <lineage>
        <taxon>Bacteria</taxon>
        <taxon>Bacillati</taxon>
        <taxon>Actinomycetota</taxon>
        <taxon>Actinomycetes</taxon>
        <taxon>Micromonosporales</taxon>
        <taxon>Micromonosporaceae</taxon>
    </lineage>
</organism>
<evidence type="ECO:0000259" key="2">
    <source>
        <dbReference type="Pfam" id="PF04542"/>
    </source>
</evidence>
<evidence type="ECO:0000313" key="4">
    <source>
        <dbReference type="EMBL" id="MDQ7909284.1"/>
    </source>
</evidence>
<dbReference type="SUPFAM" id="SSF88946">
    <property type="entry name" value="Sigma2 domain of RNA polymerase sigma factors"/>
    <property type="match status" value="1"/>
</dbReference>
<feature type="domain" description="RNA polymerase sigma-70 region 2" evidence="2">
    <location>
        <begin position="28"/>
        <end position="89"/>
    </location>
</feature>
<dbReference type="InterPro" id="IPR007627">
    <property type="entry name" value="RNA_pol_sigma70_r2"/>
</dbReference>
<dbReference type="RefSeq" id="WP_308716540.1">
    <property type="nucleotide sequence ID" value="NZ_JAVHUY010000039.1"/>
</dbReference>
<dbReference type="EMBL" id="JAVHUY010000039">
    <property type="protein sequence ID" value="MDQ7909284.1"/>
    <property type="molecule type" value="Genomic_DNA"/>
</dbReference>
<dbReference type="InterPro" id="IPR014284">
    <property type="entry name" value="RNA_pol_sigma-70_dom"/>
</dbReference>
<evidence type="ECO:0000313" key="5">
    <source>
        <dbReference type="Proteomes" id="UP001230908"/>
    </source>
</evidence>
<dbReference type="Gene3D" id="3.20.20.80">
    <property type="entry name" value="Glycosidases"/>
    <property type="match status" value="1"/>
</dbReference>
<keyword evidence="5" id="KW-1185">Reference proteome</keyword>
<evidence type="ECO:0000256" key="1">
    <source>
        <dbReference type="SAM" id="MobiDB-lite"/>
    </source>
</evidence>
<feature type="compositionally biased region" description="Low complexity" evidence="1">
    <location>
        <begin position="326"/>
        <end position="346"/>
    </location>
</feature>
<proteinExistence type="predicted"/>
<dbReference type="PANTHER" id="PTHR34154:SF3">
    <property type="entry name" value="ALKALI-SENSITIVE LINKAGE PROTEIN 1"/>
    <property type="match status" value="1"/>
</dbReference>
<dbReference type="Pfam" id="PF04542">
    <property type="entry name" value="Sigma70_r2"/>
    <property type="match status" value="1"/>
</dbReference>
<name>A0ABU0ZQH2_9ACTN</name>
<gene>
    <name evidence="4" type="ORF">RB614_32665</name>
</gene>
<dbReference type="PANTHER" id="PTHR34154">
    <property type="entry name" value="ALKALI-SENSITIVE LINKAGE PROTEIN 1"/>
    <property type="match status" value="1"/>
</dbReference>
<comment type="caution">
    <text evidence="4">The sequence shown here is derived from an EMBL/GenBank/DDBJ whole genome shotgun (WGS) entry which is preliminary data.</text>
</comment>
<dbReference type="InterPro" id="IPR013325">
    <property type="entry name" value="RNA_pol_sigma_r2"/>
</dbReference>
<feature type="domain" description="Asl1-like glycosyl hydrolase catalytic" evidence="3">
    <location>
        <begin position="388"/>
        <end position="610"/>
    </location>
</feature>
<accession>A0ABU0ZQH2</accession>
<dbReference type="InterPro" id="IPR024655">
    <property type="entry name" value="Asl1_glyco_hydro_catalytic"/>
</dbReference>
<protein>
    <submittedName>
        <fullName evidence="4">Sigma-70 family RNA polymerase sigma factor</fullName>
    </submittedName>
</protein>
<dbReference type="Gene3D" id="1.10.1740.10">
    <property type="match status" value="1"/>
</dbReference>
<dbReference type="NCBIfam" id="TIGR02937">
    <property type="entry name" value="sigma70-ECF"/>
    <property type="match status" value="1"/>
</dbReference>
<dbReference type="Pfam" id="PF11790">
    <property type="entry name" value="Glyco_hydro_cc"/>
    <property type="match status" value="1"/>
</dbReference>